<dbReference type="InterPro" id="IPR032465">
    <property type="entry name" value="ACMSD"/>
</dbReference>
<dbReference type="GO" id="GO:0016831">
    <property type="term" value="F:carboxy-lyase activity"/>
    <property type="evidence" value="ECO:0007669"/>
    <property type="project" value="InterPro"/>
</dbReference>
<dbReference type="HOGENOM" id="CLU_1159437_0_0_7"/>
<dbReference type="InterPro" id="IPR032466">
    <property type="entry name" value="Metal_Hydrolase"/>
</dbReference>
<organism evidence="3 4">
    <name type="scientific">Candidatus Entotheonella gemina</name>
    <dbReference type="NCBI Taxonomy" id="1429439"/>
    <lineage>
        <taxon>Bacteria</taxon>
        <taxon>Pseudomonadati</taxon>
        <taxon>Nitrospinota/Tectimicrobiota group</taxon>
        <taxon>Candidatus Tectimicrobiota</taxon>
        <taxon>Candidatus Entotheonellia</taxon>
        <taxon>Candidatus Entotheonellales</taxon>
        <taxon>Candidatus Entotheonellaceae</taxon>
        <taxon>Candidatus Entotheonella</taxon>
    </lineage>
</organism>
<reference evidence="3 4" key="1">
    <citation type="journal article" date="2014" name="Nature">
        <title>An environmental bacterial taxon with a large and distinct metabolic repertoire.</title>
        <authorList>
            <person name="Wilson M.C."/>
            <person name="Mori T."/>
            <person name="Ruckert C."/>
            <person name="Uria A.R."/>
            <person name="Helf M.J."/>
            <person name="Takada K."/>
            <person name="Gernert C."/>
            <person name="Steffens U.A."/>
            <person name="Heycke N."/>
            <person name="Schmitt S."/>
            <person name="Rinke C."/>
            <person name="Helfrich E.J."/>
            <person name="Brachmann A.O."/>
            <person name="Gurgui C."/>
            <person name="Wakimoto T."/>
            <person name="Kracht M."/>
            <person name="Crusemann M."/>
            <person name="Hentschel U."/>
            <person name="Abe I."/>
            <person name="Matsunaga S."/>
            <person name="Kalinowski J."/>
            <person name="Takeyama H."/>
            <person name="Piel J."/>
        </authorList>
    </citation>
    <scope>NUCLEOTIDE SEQUENCE [LARGE SCALE GENOMIC DNA]</scope>
    <source>
        <strain evidence="4">TSY2</strain>
    </source>
</reference>
<dbReference type="GO" id="GO:0016787">
    <property type="term" value="F:hydrolase activity"/>
    <property type="evidence" value="ECO:0007669"/>
    <property type="project" value="InterPro"/>
</dbReference>
<dbReference type="GO" id="GO:0019748">
    <property type="term" value="P:secondary metabolic process"/>
    <property type="evidence" value="ECO:0007669"/>
    <property type="project" value="TreeGrafter"/>
</dbReference>
<accession>W4MAJ9</accession>
<evidence type="ECO:0000313" key="4">
    <source>
        <dbReference type="Proteomes" id="UP000019140"/>
    </source>
</evidence>
<proteinExistence type="predicted"/>
<dbReference type="AlphaFoldDB" id="W4MAJ9"/>
<sequence>MFVENRYLTHPYYEPLWAELVKLDMAAAVHATPGLNNPEWTSHGPFIEKMKGRLSKRSLLGDAGGGPFAGGGGSAFTIADEPLGHSLSPILSYWLDNYLFAASTLLGYGVMNRYPDMKAVLAHGKATWMEEVLEKFEASTRVIALQHHYPVRTDAEEMWEEGKIMLGFDADERGVRKMPERYGDKVVWGSRYPNQDTMSAWEAIDMLRASNIDEAVIAQMMGGNAAQQFGIELVQTVGV</sequence>
<dbReference type="SUPFAM" id="SSF51556">
    <property type="entry name" value="Metallo-dependent hydrolases"/>
    <property type="match status" value="1"/>
</dbReference>
<dbReference type="Pfam" id="PF04909">
    <property type="entry name" value="Amidohydro_2"/>
    <property type="match status" value="1"/>
</dbReference>
<dbReference type="PANTHER" id="PTHR21240">
    <property type="entry name" value="2-AMINO-3-CARBOXYLMUCONATE-6-SEMIALDEHYDE DECARBOXYLASE"/>
    <property type="match status" value="1"/>
</dbReference>
<evidence type="ECO:0000256" key="1">
    <source>
        <dbReference type="ARBA" id="ARBA00023239"/>
    </source>
</evidence>
<dbReference type="Proteomes" id="UP000019140">
    <property type="component" value="Unassembled WGS sequence"/>
</dbReference>
<dbReference type="InterPro" id="IPR006680">
    <property type="entry name" value="Amidohydro-rel"/>
</dbReference>
<keyword evidence="1" id="KW-0456">Lyase</keyword>
<evidence type="ECO:0000259" key="2">
    <source>
        <dbReference type="Pfam" id="PF04909"/>
    </source>
</evidence>
<protein>
    <recommendedName>
        <fullName evidence="2">Amidohydrolase-related domain-containing protein</fullName>
    </recommendedName>
</protein>
<keyword evidence="4" id="KW-1185">Reference proteome</keyword>
<feature type="domain" description="Amidohydrolase-related" evidence="2">
    <location>
        <begin position="8"/>
        <end position="230"/>
    </location>
</feature>
<comment type="caution">
    <text evidence="3">The sequence shown here is derived from an EMBL/GenBank/DDBJ whole genome shotgun (WGS) entry which is preliminary data.</text>
</comment>
<dbReference type="PANTHER" id="PTHR21240:SF28">
    <property type="entry name" value="ISO-OROTATE DECARBOXYLASE (EUROFUNG)"/>
    <property type="match status" value="1"/>
</dbReference>
<gene>
    <name evidence="3" type="ORF">ETSY2_11545</name>
</gene>
<dbReference type="GO" id="GO:0005737">
    <property type="term" value="C:cytoplasm"/>
    <property type="evidence" value="ECO:0007669"/>
    <property type="project" value="TreeGrafter"/>
</dbReference>
<evidence type="ECO:0000313" key="3">
    <source>
        <dbReference type="EMBL" id="ETX07384.1"/>
    </source>
</evidence>
<dbReference type="EMBL" id="AZHX01000468">
    <property type="protein sequence ID" value="ETX07384.1"/>
    <property type="molecule type" value="Genomic_DNA"/>
</dbReference>
<dbReference type="Gene3D" id="3.20.20.140">
    <property type="entry name" value="Metal-dependent hydrolases"/>
    <property type="match status" value="1"/>
</dbReference>
<name>W4MAJ9_9BACT</name>